<reference evidence="2" key="3">
    <citation type="submission" date="2024-02" db="EMBL/GenBank/DDBJ databases">
        <authorList>
            <person name="Choi B."/>
        </authorList>
    </citation>
    <scope>NUCLEOTIDE SEQUENCE</scope>
    <source>
        <strain evidence="2">UMB1016</strain>
    </source>
</reference>
<reference evidence="1" key="2">
    <citation type="submission" date="2022-09" db="EMBL/GenBank/DDBJ databases">
        <title>Aerococcus urinae taxonomy study.</title>
        <authorList>
            <person name="Christensen J."/>
            <person name="Senneby E."/>
        </authorList>
    </citation>
    <scope>NUCLEOTIDE SEQUENCE</scope>
    <source>
        <strain evidence="1">LUND-41-B12</strain>
    </source>
</reference>
<dbReference type="AlphaFoldDB" id="A0A1E9PHL0"/>
<evidence type="ECO:0000313" key="4">
    <source>
        <dbReference type="Proteomes" id="UP001069047"/>
    </source>
</evidence>
<evidence type="ECO:0000313" key="2">
    <source>
        <dbReference type="EMBL" id="WWC55404.1"/>
    </source>
</evidence>
<accession>A0A9Q4DC68</accession>
<name>A0A1E9PHL0_9LACT</name>
<protein>
    <submittedName>
        <fullName evidence="1">Uncharacterized protein</fullName>
    </submittedName>
</protein>
<organism evidence="1 4">
    <name type="scientific">Aerococcus mictus</name>
    <dbReference type="NCBI Taxonomy" id="2976810"/>
    <lineage>
        <taxon>Bacteria</taxon>
        <taxon>Bacillati</taxon>
        <taxon>Bacillota</taxon>
        <taxon>Bacilli</taxon>
        <taxon>Lactobacillales</taxon>
        <taxon>Aerococcaceae</taxon>
        <taxon>Aerococcus</taxon>
    </lineage>
</organism>
<accession>A0A1E9PHL0</accession>
<dbReference type="EMBL" id="CP145132">
    <property type="protein sequence ID" value="WWC55404.1"/>
    <property type="molecule type" value="Genomic_DNA"/>
</dbReference>
<dbReference type="EMBL" id="JAOTMY010000001">
    <property type="protein sequence ID" value="MCY3087156.1"/>
    <property type="molecule type" value="Genomic_DNA"/>
</dbReference>
<gene>
    <name evidence="2" type="ORF">DBT44_0003600</name>
    <name evidence="1" type="ORF">ODY61_03355</name>
</gene>
<dbReference type="RefSeq" id="WP_070559159.1">
    <property type="nucleotide sequence ID" value="NZ_CAJHLG010000004.1"/>
</dbReference>
<dbReference type="Proteomes" id="UP000250354">
    <property type="component" value="Chromosome"/>
</dbReference>
<dbReference type="Proteomes" id="UP001069047">
    <property type="component" value="Unassembled WGS sequence"/>
</dbReference>
<evidence type="ECO:0000313" key="1">
    <source>
        <dbReference type="EMBL" id="MCY3087156.1"/>
    </source>
</evidence>
<evidence type="ECO:0000313" key="3">
    <source>
        <dbReference type="Proteomes" id="UP000250354"/>
    </source>
</evidence>
<sequence length="87" mass="10456">MSEQSLKRMNDYQEYNDKYEVNNIYLNAKQMIELINSNFFGEDLTLGKFIEYAMENNFSRWFVTLCDEPGILKVIETIIKERKIKMN</sequence>
<reference evidence="2 3" key="1">
    <citation type="journal article" date="2020" name="J. Bacteriol.">
        <title>Aerococcus urinae Isolated from Women with Lower Urinary Tract Symptoms: In Vitro Aggregation and Genome Analysis.</title>
        <authorList>
            <person name="Hilt E.E."/>
            <person name="Putonti C."/>
            <person name="Thomas-White K."/>
            <person name="Lewis A.L."/>
            <person name="Visick K.L."/>
            <person name="Gilbert N.M."/>
            <person name="Wolfe A.J."/>
        </authorList>
    </citation>
    <scope>NUCLEOTIDE SEQUENCE [LARGE SCALE GENOMIC DNA]</scope>
    <source>
        <strain evidence="2 3">UMB1016</strain>
    </source>
</reference>
<proteinExistence type="predicted"/>
<keyword evidence="3" id="KW-1185">Reference proteome</keyword>